<dbReference type="EC" id="3.5.1.104" evidence="2"/>
<dbReference type="OrthoDB" id="258610at2"/>
<proteinExistence type="predicted"/>
<feature type="domain" description="NodB homology" evidence="1">
    <location>
        <begin position="24"/>
        <end position="287"/>
    </location>
</feature>
<evidence type="ECO:0000313" key="2">
    <source>
        <dbReference type="EMBL" id="QDU55672.1"/>
    </source>
</evidence>
<dbReference type="CDD" id="cd10941">
    <property type="entry name" value="CE4_PuuE_HpPgdA_like_2"/>
    <property type="match status" value="1"/>
</dbReference>
<protein>
    <submittedName>
        <fullName evidence="2">Peptidoglycan-N-acetylglucosamine deacetylase</fullName>
        <ecNumber evidence="2">3.5.1.104</ecNumber>
    </submittedName>
</protein>
<dbReference type="Pfam" id="PF11959">
    <property type="entry name" value="DUF3473"/>
    <property type="match status" value="1"/>
</dbReference>
<name>A0A518ALR0_9BACT</name>
<evidence type="ECO:0000313" key="3">
    <source>
        <dbReference type="Proteomes" id="UP000315750"/>
    </source>
</evidence>
<dbReference type="Pfam" id="PF01522">
    <property type="entry name" value="Polysacc_deac_1"/>
    <property type="match status" value="1"/>
</dbReference>
<dbReference type="RefSeq" id="WP_145246501.1">
    <property type="nucleotide sequence ID" value="NZ_CP036278.1"/>
</dbReference>
<sequence length="287" mass="33058">MQHALTIDVEDYFQVSNFEPYIPKTDWDNYPLRVEKSTERVLEILASKSITATFYIVGYIAERCPALVRRISDQGHQVASHSYWHRRVSSLTRQEFRDDLRRSRQVLEDTIGMKVTAFRAPSFSITHDMPWALDVLVEEGIDSDSSLTAASLNKLTQQGDVYGPCTMELISGLLDEFPIAVQQLGNVSMPICGGGYFRLFPLKLSVYLLTRWTERFRVPFTFYIHPWEFDPDQPRLRLGTAQQRFRHYVNLSRTEQKFTDLLSAFDFGRLDVVATQQCEPQASLAIS</sequence>
<dbReference type="InterPro" id="IPR011330">
    <property type="entry name" value="Glyco_hydro/deAcase_b/a-brl"/>
</dbReference>
<reference evidence="2 3" key="1">
    <citation type="submission" date="2019-02" db="EMBL/GenBank/DDBJ databases">
        <title>Deep-cultivation of Planctomycetes and their phenomic and genomic characterization uncovers novel biology.</title>
        <authorList>
            <person name="Wiegand S."/>
            <person name="Jogler M."/>
            <person name="Boedeker C."/>
            <person name="Pinto D."/>
            <person name="Vollmers J."/>
            <person name="Rivas-Marin E."/>
            <person name="Kohn T."/>
            <person name="Peeters S.H."/>
            <person name="Heuer A."/>
            <person name="Rast P."/>
            <person name="Oberbeckmann S."/>
            <person name="Bunk B."/>
            <person name="Jeske O."/>
            <person name="Meyerdierks A."/>
            <person name="Storesund J.E."/>
            <person name="Kallscheuer N."/>
            <person name="Luecker S."/>
            <person name="Lage O.M."/>
            <person name="Pohl T."/>
            <person name="Merkel B.J."/>
            <person name="Hornburger P."/>
            <person name="Mueller R.-W."/>
            <person name="Bruemmer F."/>
            <person name="Labrenz M."/>
            <person name="Spormann A.M."/>
            <person name="Op den Camp H."/>
            <person name="Overmann J."/>
            <person name="Amann R."/>
            <person name="Jetten M.S.M."/>
            <person name="Mascher T."/>
            <person name="Medema M.H."/>
            <person name="Devos D.P."/>
            <person name="Kaster A.-K."/>
            <person name="Ovreas L."/>
            <person name="Rohde M."/>
            <person name="Galperin M.Y."/>
            <person name="Jogler C."/>
        </authorList>
    </citation>
    <scope>NUCLEOTIDE SEQUENCE [LARGE SCALE GENOMIC DNA]</scope>
    <source>
        <strain evidence="2 3">Pan181</strain>
    </source>
</reference>
<dbReference type="InterPro" id="IPR014344">
    <property type="entry name" value="XrtA_polysacc_deacetyl"/>
</dbReference>
<dbReference type="InterPro" id="IPR002509">
    <property type="entry name" value="NODB_dom"/>
</dbReference>
<keyword evidence="2" id="KW-0378">Hydrolase</keyword>
<evidence type="ECO:0000259" key="1">
    <source>
        <dbReference type="PROSITE" id="PS51677"/>
    </source>
</evidence>
<dbReference type="Gene3D" id="3.20.20.370">
    <property type="entry name" value="Glycoside hydrolase/deacetylase"/>
    <property type="match status" value="1"/>
</dbReference>
<dbReference type="SUPFAM" id="SSF88713">
    <property type="entry name" value="Glycoside hydrolase/deacetylase"/>
    <property type="match status" value="1"/>
</dbReference>
<dbReference type="InterPro" id="IPR045235">
    <property type="entry name" value="PuuE_HpPgdA-like"/>
</dbReference>
<accession>A0A518ALR0</accession>
<dbReference type="InterPro" id="IPR022560">
    <property type="entry name" value="DUF3473"/>
</dbReference>
<dbReference type="PANTHER" id="PTHR47561:SF1">
    <property type="entry name" value="POLYSACCHARIDE DEACETYLASE FAMILY PROTEIN (AFU_ORTHOLOGUE AFUA_6G05030)"/>
    <property type="match status" value="1"/>
</dbReference>
<dbReference type="EMBL" id="CP036278">
    <property type="protein sequence ID" value="QDU55672.1"/>
    <property type="molecule type" value="Genomic_DNA"/>
</dbReference>
<keyword evidence="3" id="KW-1185">Reference proteome</keyword>
<dbReference type="AlphaFoldDB" id="A0A518ALR0"/>
<dbReference type="NCBIfam" id="TIGR03006">
    <property type="entry name" value="pepcterm_polyde"/>
    <property type="match status" value="1"/>
</dbReference>
<dbReference type="PANTHER" id="PTHR47561">
    <property type="entry name" value="POLYSACCHARIDE DEACETYLASE FAMILY PROTEIN (AFU_ORTHOLOGUE AFUA_6G05030)"/>
    <property type="match status" value="1"/>
</dbReference>
<dbReference type="Proteomes" id="UP000315750">
    <property type="component" value="Chromosome"/>
</dbReference>
<dbReference type="PROSITE" id="PS51677">
    <property type="entry name" value="NODB"/>
    <property type="match status" value="1"/>
</dbReference>
<dbReference type="KEGG" id="amuc:Pan181_18650"/>
<dbReference type="GO" id="GO:0016810">
    <property type="term" value="F:hydrolase activity, acting on carbon-nitrogen (but not peptide) bonds"/>
    <property type="evidence" value="ECO:0007669"/>
    <property type="project" value="InterPro"/>
</dbReference>
<gene>
    <name evidence="2" type="primary">pgdA_2</name>
    <name evidence="2" type="ORF">Pan181_18650</name>
</gene>
<dbReference type="GO" id="GO:0005975">
    <property type="term" value="P:carbohydrate metabolic process"/>
    <property type="evidence" value="ECO:0007669"/>
    <property type="project" value="InterPro"/>
</dbReference>
<organism evidence="2 3">
    <name type="scientific">Aeoliella mucimassa</name>
    <dbReference type="NCBI Taxonomy" id="2527972"/>
    <lineage>
        <taxon>Bacteria</taxon>
        <taxon>Pseudomonadati</taxon>
        <taxon>Planctomycetota</taxon>
        <taxon>Planctomycetia</taxon>
        <taxon>Pirellulales</taxon>
        <taxon>Lacipirellulaceae</taxon>
        <taxon>Aeoliella</taxon>
    </lineage>
</organism>